<dbReference type="Gene3D" id="2.30.30.30">
    <property type="match status" value="1"/>
</dbReference>
<dbReference type="Proteomes" id="UP000217805">
    <property type="component" value="Chromosome"/>
</dbReference>
<dbReference type="InterPro" id="IPR008991">
    <property type="entry name" value="Translation_prot_SH3-like_sf"/>
</dbReference>
<evidence type="ECO:0000256" key="6">
    <source>
        <dbReference type="RuleBase" id="RU003477"/>
    </source>
</evidence>
<reference evidence="9 10" key="1">
    <citation type="journal article" date="2015" name="Microbes Environ.">
        <title>An Efficient Strategy Developed for Next-Generation Sequencing of Endosymbiont Genomes Performed Using Crude DNA Isolated from Host Tissues: A Case Study of Blattabacterium cuenoti Inhabiting the Fat Bodies of Cockroaches.</title>
        <authorList>
            <person name="Kinjo Y."/>
            <person name="Saitoh S."/>
            <person name="Tokuda G."/>
        </authorList>
    </citation>
    <scope>NUCLEOTIDE SEQUENCE [LARGE SCALE GENOMIC DNA]</scope>
    <source>
        <strain evidence="9 10">BPAY</strain>
    </source>
</reference>
<dbReference type="InterPro" id="IPR057264">
    <property type="entry name" value="Ribosomal_uL24_C"/>
</dbReference>
<sequence>MKRKIKREDKILVLSGNYKGTEGIIVKIFSKKNKAIIRGINMIKRHTKPSPKKPKGGIIEKEAPIHLSNLKKIN</sequence>
<keyword evidence="3 5" id="KW-0687">Ribonucleoprotein</keyword>
<comment type="function">
    <text evidence="5">One of two assembly initiator proteins, it binds directly to the 5'-end of the 23S rRNA, where it nucleates assembly of the 50S subunit.</text>
</comment>
<dbReference type="Pfam" id="PF00467">
    <property type="entry name" value="KOW"/>
    <property type="match status" value="1"/>
</dbReference>
<dbReference type="CDD" id="cd06089">
    <property type="entry name" value="KOW_RPL26"/>
    <property type="match status" value="1"/>
</dbReference>
<evidence type="ECO:0000313" key="9">
    <source>
        <dbReference type="EMBL" id="BAR92124.1"/>
    </source>
</evidence>
<comment type="function">
    <text evidence="5">One of the proteins that surrounds the polypeptide exit tunnel on the outside of the subunit.</text>
</comment>
<dbReference type="InterPro" id="IPR041988">
    <property type="entry name" value="Ribosomal_uL24_KOW"/>
</dbReference>
<dbReference type="InterPro" id="IPR014722">
    <property type="entry name" value="Rib_uL2_dom2"/>
</dbReference>
<evidence type="ECO:0000256" key="4">
    <source>
        <dbReference type="ARBA" id="ARBA00035206"/>
    </source>
</evidence>
<feature type="domain" description="KOW" evidence="7">
    <location>
        <begin position="9"/>
        <end position="37"/>
    </location>
</feature>
<dbReference type="Pfam" id="PF17136">
    <property type="entry name" value="ribosomal_L24"/>
    <property type="match status" value="1"/>
</dbReference>
<name>A0ABN5V6D5_9FLAO</name>
<evidence type="ECO:0000256" key="1">
    <source>
        <dbReference type="ARBA" id="ARBA00010618"/>
    </source>
</evidence>
<evidence type="ECO:0000256" key="3">
    <source>
        <dbReference type="ARBA" id="ARBA00023274"/>
    </source>
</evidence>
<evidence type="ECO:0000259" key="8">
    <source>
        <dbReference type="Pfam" id="PF17136"/>
    </source>
</evidence>
<protein>
    <recommendedName>
        <fullName evidence="4 5">Large ribosomal subunit protein uL24</fullName>
    </recommendedName>
</protein>
<dbReference type="PROSITE" id="PS01108">
    <property type="entry name" value="RIBOSOMAL_L24"/>
    <property type="match status" value="1"/>
</dbReference>
<dbReference type="SUPFAM" id="SSF50104">
    <property type="entry name" value="Translation proteins SH3-like domain"/>
    <property type="match status" value="1"/>
</dbReference>
<dbReference type="RefSeq" id="WP_015429986.1">
    <property type="nucleotide sequence ID" value="NZ_AP014609.1"/>
</dbReference>
<evidence type="ECO:0000256" key="2">
    <source>
        <dbReference type="ARBA" id="ARBA00022980"/>
    </source>
</evidence>
<feature type="domain" description="Large ribosomal subunit protein uL24 C-terminal" evidence="8">
    <location>
        <begin position="40"/>
        <end position="71"/>
    </location>
</feature>
<comment type="similarity">
    <text evidence="1 5 6">Belongs to the universal ribosomal protein uL24 family.</text>
</comment>
<evidence type="ECO:0000256" key="5">
    <source>
        <dbReference type="HAMAP-Rule" id="MF_01326"/>
    </source>
</evidence>
<gene>
    <name evidence="5 9" type="primary">rplX</name>
    <name evidence="9" type="ORF">BPAY_392</name>
</gene>
<accession>A0ABN5V6D5</accession>
<organism evidence="9 10">
    <name type="scientific">Blattabacterium cuenoti BPAY</name>
    <dbReference type="NCBI Taxonomy" id="1457031"/>
    <lineage>
        <taxon>Bacteria</taxon>
        <taxon>Pseudomonadati</taxon>
        <taxon>Bacteroidota</taxon>
        <taxon>Flavobacteriia</taxon>
        <taxon>Flavobacteriales</taxon>
        <taxon>Blattabacteriaceae</taxon>
        <taxon>Blattabacterium</taxon>
    </lineage>
</organism>
<dbReference type="GO" id="GO:0005840">
    <property type="term" value="C:ribosome"/>
    <property type="evidence" value="ECO:0007669"/>
    <property type="project" value="UniProtKB-KW"/>
</dbReference>
<dbReference type="InterPro" id="IPR003256">
    <property type="entry name" value="Ribosomal_uL24"/>
</dbReference>
<evidence type="ECO:0000259" key="7">
    <source>
        <dbReference type="Pfam" id="PF00467"/>
    </source>
</evidence>
<dbReference type="NCBIfam" id="TIGR01079">
    <property type="entry name" value="rplX_bact"/>
    <property type="match status" value="1"/>
</dbReference>
<comment type="subunit">
    <text evidence="5">Part of the 50S ribosomal subunit.</text>
</comment>
<dbReference type="HAMAP" id="MF_01326_B">
    <property type="entry name" value="Ribosomal_uL24_B"/>
    <property type="match status" value="1"/>
</dbReference>
<keyword evidence="5" id="KW-0699">rRNA-binding</keyword>
<keyword evidence="5" id="KW-0694">RNA-binding</keyword>
<dbReference type="InterPro" id="IPR005825">
    <property type="entry name" value="Ribosomal_uL24_CS"/>
</dbReference>
<proteinExistence type="inferred from homology"/>
<dbReference type="EMBL" id="AP014609">
    <property type="protein sequence ID" value="BAR92124.1"/>
    <property type="molecule type" value="Genomic_DNA"/>
</dbReference>
<dbReference type="InterPro" id="IPR005824">
    <property type="entry name" value="KOW"/>
</dbReference>
<evidence type="ECO:0000313" key="10">
    <source>
        <dbReference type="Proteomes" id="UP000217805"/>
    </source>
</evidence>
<keyword evidence="2 5" id="KW-0689">Ribosomal protein</keyword>
<dbReference type="PANTHER" id="PTHR12903">
    <property type="entry name" value="MITOCHONDRIAL RIBOSOMAL PROTEIN L24"/>
    <property type="match status" value="1"/>
</dbReference>
<keyword evidence="10" id="KW-1185">Reference proteome</keyword>